<dbReference type="InterPro" id="IPR001333">
    <property type="entry name" value="Peptidase_M32_Taq"/>
</dbReference>
<reference evidence="2 3" key="1">
    <citation type="journal article" date="2010" name="Cell">
        <title>The genome of Naegleria gruberi illuminates early eukaryotic versatility.</title>
        <authorList>
            <person name="Fritz-Laylin L.K."/>
            <person name="Prochnik S.E."/>
            <person name="Ginger M.L."/>
            <person name="Dacks J.B."/>
            <person name="Carpenter M.L."/>
            <person name="Field M.C."/>
            <person name="Kuo A."/>
            <person name="Paredez A."/>
            <person name="Chapman J."/>
            <person name="Pham J."/>
            <person name="Shu S."/>
            <person name="Neupane R."/>
            <person name="Cipriano M."/>
            <person name="Mancuso J."/>
            <person name="Tu H."/>
            <person name="Salamov A."/>
            <person name="Lindquist E."/>
            <person name="Shapiro H."/>
            <person name="Lucas S."/>
            <person name="Grigoriev I.V."/>
            <person name="Cande W.Z."/>
            <person name="Fulton C."/>
            <person name="Rokhsar D.S."/>
            <person name="Dawson S.C."/>
        </authorList>
    </citation>
    <scope>NUCLEOTIDE SEQUENCE [LARGE SCALE GENOMIC DNA]</scope>
    <source>
        <strain evidence="2 3">NEG-M</strain>
    </source>
</reference>
<dbReference type="PIRSF" id="PIRSF006615">
    <property type="entry name" value="Zn_crbxpep_Taq"/>
    <property type="match status" value="1"/>
</dbReference>
<dbReference type="SUPFAM" id="SSF55486">
    <property type="entry name" value="Metalloproteases ('zincins'), catalytic domain"/>
    <property type="match status" value="1"/>
</dbReference>
<dbReference type="PRINTS" id="PR00998">
    <property type="entry name" value="CRBOXYPTASET"/>
</dbReference>
<dbReference type="AlphaFoldDB" id="D2VMT5"/>
<dbReference type="OMA" id="IHWSHGS"/>
<accession>D2VMT5</accession>
<dbReference type="Proteomes" id="UP000006671">
    <property type="component" value="Unassembled WGS sequence"/>
</dbReference>
<dbReference type="EMBL" id="GG738883">
    <property type="protein sequence ID" value="EFC41793.1"/>
    <property type="molecule type" value="Genomic_DNA"/>
</dbReference>
<dbReference type="PROSITE" id="PS52034">
    <property type="entry name" value="PEPTIDASE_M32"/>
    <property type="match status" value="1"/>
</dbReference>
<dbReference type="InParanoid" id="D2VMT5"/>
<dbReference type="PANTHER" id="PTHR34217">
    <property type="entry name" value="METAL-DEPENDENT CARBOXYPEPTIDASE"/>
    <property type="match status" value="1"/>
</dbReference>
<dbReference type="RefSeq" id="XP_002674537.1">
    <property type="nucleotide sequence ID" value="XM_002674491.1"/>
</dbReference>
<dbReference type="CDD" id="cd06460">
    <property type="entry name" value="M32_Taq"/>
    <property type="match status" value="1"/>
</dbReference>
<sequence length="531" mass="60685">MASTALRVVYNNLIEHVRKYKILQSVNALADWDELVMMPPKGAESRGLQKTVLASLTHDLQTSPLIEKYLSELVTTQDDQKIVVKNDSEFDEYEISNIILIHKEFIRNTKITKELVERASELSSRGYHQWVEARKKSDWTLFQDTLQEWVNIRKEMSLLIEPNQNIADTLLDEYDPGMTCEQVAQVFEDVKKELIPLIQAIRKKVEENPEKYSDASLLAKIQAGADELFDQKEPFPVEKQTELSKQVAQELGFDFEMGRLDVSVHPFSTSFSTNDVRITTRYNTKEFVNGLAGTVHETGHSLYEAGLNPLYAYQPVQSALGTTIHESQSLFWERHVGLSKGFWRKWLPVAEELFPYLKQKKLSVDDIYRSANTVTLNNFIRIEADELTYPMHVILRFEIEKGLLDGSISVADVPKVWNAKVKEYLGLDVPNDAKGALQDVHWSSGAFAYFPTYLLGAMASAQISASIPDFEKHIEENNYAFLKNWLNENIHKRGTVTLTSNKLLKEATGSELNPKIFVNYLKTKYSALYDL</sequence>
<name>D2VMT5_NAEGR</name>
<gene>
    <name evidence="2" type="ORF">NAEGRDRAFT_80579</name>
</gene>
<dbReference type="Gene3D" id="1.10.1370.30">
    <property type="match status" value="1"/>
</dbReference>
<protein>
    <submittedName>
        <fullName evidence="2">Carboxypeptidase</fullName>
    </submittedName>
</protein>
<dbReference type="GO" id="GO:0004181">
    <property type="term" value="F:metallocarboxypeptidase activity"/>
    <property type="evidence" value="ECO:0007669"/>
    <property type="project" value="InterPro"/>
</dbReference>
<evidence type="ECO:0000313" key="3">
    <source>
        <dbReference type="Proteomes" id="UP000006671"/>
    </source>
</evidence>
<keyword evidence="2" id="KW-0378">Hydrolase</keyword>
<dbReference type="GeneID" id="8855993"/>
<dbReference type="PANTHER" id="PTHR34217:SF1">
    <property type="entry name" value="CARBOXYPEPTIDASE 1"/>
    <property type="match status" value="1"/>
</dbReference>
<keyword evidence="3" id="KW-1185">Reference proteome</keyword>
<dbReference type="GO" id="GO:0006508">
    <property type="term" value="P:proteolysis"/>
    <property type="evidence" value="ECO:0007669"/>
    <property type="project" value="InterPro"/>
</dbReference>
<dbReference type="Pfam" id="PF02074">
    <property type="entry name" value="Peptidase_M32"/>
    <property type="match status" value="1"/>
</dbReference>
<organism evidence="3">
    <name type="scientific">Naegleria gruberi</name>
    <name type="common">Amoeba</name>
    <dbReference type="NCBI Taxonomy" id="5762"/>
    <lineage>
        <taxon>Eukaryota</taxon>
        <taxon>Discoba</taxon>
        <taxon>Heterolobosea</taxon>
        <taxon>Tetramitia</taxon>
        <taxon>Eutetramitia</taxon>
        <taxon>Vahlkampfiidae</taxon>
        <taxon>Naegleria</taxon>
    </lineage>
</organism>
<dbReference type="KEGG" id="ngr:NAEGRDRAFT_80579"/>
<keyword evidence="2" id="KW-0645">Protease</keyword>
<dbReference type="OrthoDB" id="10249837at2759"/>
<evidence type="ECO:0000313" key="2">
    <source>
        <dbReference type="EMBL" id="EFC41793.1"/>
    </source>
</evidence>
<keyword evidence="2" id="KW-0121">Carboxypeptidase</keyword>
<evidence type="ECO:0000256" key="1">
    <source>
        <dbReference type="PIRSR" id="PIRSR006615-2"/>
    </source>
</evidence>
<dbReference type="STRING" id="5762.D2VMT5"/>
<dbReference type="eggNOG" id="ENOG502QQRM">
    <property type="taxonomic scope" value="Eukaryota"/>
</dbReference>
<dbReference type="VEuPathDB" id="AmoebaDB:NAEGRDRAFT_80579"/>
<feature type="active site" description="Proton donor/acceptor" evidence="1">
    <location>
        <position position="297"/>
    </location>
</feature>
<proteinExistence type="predicted"/>